<keyword evidence="4" id="KW-1185">Reference proteome</keyword>
<evidence type="ECO:0000313" key="3">
    <source>
        <dbReference type="EMBL" id="KAJ1726140.1"/>
    </source>
</evidence>
<evidence type="ECO:0000256" key="1">
    <source>
        <dbReference type="SAM" id="MobiDB-lite"/>
    </source>
</evidence>
<sequence>MVELLSPQLVESDAERAQIQGNLEALVRGSPDVPRGASVVDVDMTEIYPPVTSHAHWQHWSLGSGAAEMPFQVTIDCRSLRLPIRLCELAVEFSDAQYNVRVISGVSPVRARDVAIGSAGDSVCFYDIAGAAADGACDGLELRPGCMVVLEGMAAFGEDSVHRPGVQMDVVSLLAVTAVVDTGGAPGKGLELRMRWPTCAQKHEADAAAEESGELQDSVSQSAAENALTRIERLLLGNMGVAKMSGSRLGSSSQLALTLPLPQTTEVGALKRAVRVAGPAASLPINRKWLHISRGDASTGKWLEMPLPPLAAGNMVQGPPSTLDRHASQRVVAPGEQLASSGCGSAEPEFSAYSRCRTLCLPARTSALSLRIPSAAALAPAYVGEAFPVEIEITNVHKTRPISVVELDVYLDTTRITGMMASISDLDASSSQVGADHEAAADESPRGANGAAASVLAPWLQMSPSIDDGGHSGAACETRRLQAIRKLRPVDASSKDDGCGALQPQETRTATVYVRFPAAALHSARRSAATSVAVVKCTVRFAHDAPALPNGDPASSAGSWDGQAAIQASIPTVRPLHADAVLLPTHVAAPVSVLSAPGGPARGLSDSTSAPACEMSSDGEYCFRRPIRVTLCNSGPWDVAVERAVLRPPLVDSEDNGSLPLRVQLAGSASLALGGGDAQQPAVIAAGATLELVFVLDIFTTDVVRIPGDISPGTLEIHWRRVHSVEAGARDAACVLTRLWLPPLHLIDKRVQVESECCVPIAQVGRPLGVCYRVLNPTRAMLSLEVAMHASESFAFAGPRRTTLNLLPGHVGLLRFSMVPLTSIAPPSDNAGDDVLSHVPNHQLLGLVRDQATDNAEHAAETSGSGRPSLSSDLRQHLRPPVQSGATAQRGLREDVV</sequence>
<dbReference type="Pfam" id="PF07919">
    <property type="entry name" value="Gryzun"/>
    <property type="match status" value="1"/>
</dbReference>
<feature type="region of interest" description="Disordered" evidence="1">
    <location>
        <begin position="853"/>
        <end position="897"/>
    </location>
</feature>
<comment type="caution">
    <text evidence="3">The sequence shown here is derived from an EMBL/GenBank/DDBJ whole genome shotgun (WGS) entry which is preliminary data.</text>
</comment>
<name>A0A9W7Y9Z7_9FUNG</name>
<accession>A0A9W7Y9Z7</accession>
<dbReference type="EMBL" id="JANBOI010001752">
    <property type="protein sequence ID" value="KAJ1726140.1"/>
    <property type="molecule type" value="Genomic_DNA"/>
</dbReference>
<evidence type="ECO:0000313" key="4">
    <source>
        <dbReference type="Proteomes" id="UP001143981"/>
    </source>
</evidence>
<feature type="non-terminal residue" evidence="3">
    <location>
        <position position="897"/>
    </location>
</feature>
<protein>
    <recommendedName>
        <fullName evidence="2">Gryzun putative trafficking through Golgi domain-containing protein</fullName>
    </recommendedName>
</protein>
<feature type="domain" description="Gryzun putative trafficking through Golgi" evidence="2">
    <location>
        <begin position="714"/>
        <end position="822"/>
    </location>
</feature>
<organism evidence="3 4">
    <name type="scientific">Coemansia biformis</name>
    <dbReference type="NCBI Taxonomy" id="1286918"/>
    <lineage>
        <taxon>Eukaryota</taxon>
        <taxon>Fungi</taxon>
        <taxon>Fungi incertae sedis</taxon>
        <taxon>Zoopagomycota</taxon>
        <taxon>Kickxellomycotina</taxon>
        <taxon>Kickxellomycetes</taxon>
        <taxon>Kickxellales</taxon>
        <taxon>Kickxellaceae</taxon>
        <taxon>Coemansia</taxon>
    </lineage>
</organism>
<dbReference type="PANTHER" id="PTHR14374:SF0">
    <property type="entry name" value="TRAFFICKING PROTEIN PARTICLE COMPLEX SUBUNIT 11"/>
    <property type="match status" value="1"/>
</dbReference>
<dbReference type="PANTHER" id="PTHR14374">
    <property type="entry name" value="FOIE GRAS"/>
    <property type="match status" value="1"/>
</dbReference>
<evidence type="ECO:0000259" key="2">
    <source>
        <dbReference type="Pfam" id="PF07919"/>
    </source>
</evidence>
<proteinExistence type="predicted"/>
<dbReference type="InterPro" id="IPR012880">
    <property type="entry name" value="Gryzun"/>
</dbReference>
<dbReference type="AlphaFoldDB" id="A0A9W7Y9Z7"/>
<gene>
    <name evidence="3" type="ORF">LPJ61_005391</name>
</gene>
<dbReference type="OrthoDB" id="6278596at2759"/>
<reference evidence="3" key="1">
    <citation type="submission" date="2022-07" db="EMBL/GenBank/DDBJ databases">
        <title>Phylogenomic reconstructions and comparative analyses of Kickxellomycotina fungi.</title>
        <authorList>
            <person name="Reynolds N.K."/>
            <person name="Stajich J.E."/>
            <person name="Barry K."/>
            <person name="Grigoriev I.V."/>
            <person name="Crous P."/>
            <person name="Smith M.E."/>
        </authorList>
    </citation>
    <scope>NUCLEOTIDE SEQUENCE</scope>
    <source>
        <strain evidence="3">BCRC 34381</strain>
    </source>
</reference>
<feature type="compositionally biased region" description="Polar residues" evidence="1">
    <location>
        <begin position="862"/>
        <end position="873"/>
    </location>
</feature>
<dbReference type="Proteomes" id="UP001143981">
    <property type="component" value="Unassembled WGS sequence"/>
</dbReference>